<dbReference type="Proteomes" id="UP000011083">
    <property type="component" value="Unassembled WGS sequence"/>
</dbReference>
<dbReference type="KEGG" id="acan:ACA1_230790"/>
<organism evidence="2 3">
    <name type="scientific">Acanthamoeba castellanii (strain ATCC 30010 / Neff)</name>
    <dbReference type="NCBI Taxonomy" id="1257118"/>
    <lineage>
        <taxon>Eukaryota</taxon>
        <taxon>Amoebozoa</taxon>
        <taxon>Discosea</taxon>
        <taxon>Longamoebia</taxon>
        <taxon>Centramoebida</taxon>
        <taxon>Acanthamoebidae</taxon>
        <taxon>Acanthamoeba</taxon>
    </lineage>
</organism>
<feature type="compositionally biased region" description="Basic and acidic residues" evidence="1">
    <location>
        <begin position="20"/>
        <end position="35"/>
    </location>
</feature>
<feature type="region of interest" description="Disordered" evidence="1">
    <location>
        <begin position="1"/>
        <end position="37"/>
    </location>
</feature>
<dbReference type="RefSeq" id="XP_004346617.1">
    <property type="nucleotide sequence ID" value="XM_004346567.1"/>
</dbReference>
<proteinExistence type="predicted"/>
<feature type="compositionally biased region" description="Gly residues" evidence="1">
    <location>
        <begin position="360"/>
        <end position="380"/>
    </location>
</feature>
<dbReference type="EMBL" id="KB007901">
    <property type="protein sequence ID" value="ELR21672.1"/>
    <property type="molecule type" value="Genomic_DNA"/>
</dbReference>
<reference evidence="2 3" key="1">
    <citation type="journal article" date="2013" name="Genome Biol.">
        <title>Genome of Acanthamoeba castellanii highlights extensive lateral gene transfer and early evolution of tyrosine kinase signaling.</title>
        <authorList>
            <person name="Clarke M."/>
            <person name="Lohan A.J."/>
            <person name="Liu B."/>
            <person name="Lagkouvardos I."/>
            <person name="Roy S."/>
            <person name="Zafar N."/>
            <person name="Bertelli C."/>
            <person name="Schilde C."/>
            <person name="Kianianmomeni A."/>
            <person name="Burglin T.R."/>
            <person name="Frech C."/>
            <person name="Turcotte B."/>
            <person name="Kopec K.O."/>
            <person name="Synnott J.M."/>
            <person name="Choo C."/>
            <person name="Paponov I."/>
            <person name="Finkler A."/>
            <person name="Soon Heng Tan C."/>
            <person name="Hutchins A.P."/>
            <person name="Weinmeier T."/>
            <person name="Rattei T."/>
            <person name="Chu J.S."/>
            <person name="Gimenez G."/>
            <person name="Irimia M."/>
            <person name="Rigden D.J."/>
            <person name="Fitzpatrick D.A."/>
            <person name="Lorenzo-Morales J."/>
            <person name="Bateman A."/>
            <person name="Chiu C.H."/>
            <person name="Tang P."/>
            <person name="Hegemann P."/>
            <person name="Fromm H."/>
            <person name="Raoult D."/>
            <person name="Greub G."/>
            <person name="Miranda-Saavedra D."/>
            <person name="Chen N."/>
            <person name="Nash P."/>
            <person name="Ginger M.L."/>
            <person name="Horn M."/>
            <person name="Schaap P."/>
            <person name="Caler L."/>
            <person name="Loftus B."/>
        </authorList>
    </citation>
    <scope>NUCLEOTIDE SEQUENCE [LARGE SCALE GENOMIC DNA]</scope>
    <source>
        <strain evidence="2 3">Neff</strain>
    </source>
</reference>
<name>L8H8X6_ACACF</name>
<protein>
    <submittedName>
        <fullName evidence="2">Uncharacterized protein</fullName>
    </submittedName>
</protein>
<feature type="compositionally biased region" description="Low complexity" evidence="1">
    <location>
        <begin position="381"/>
        <end position="395"/>
    </location>
</feature>
<evidence type="ECO:0000256" key="1">
    <source>
        <dbReference type="SAM" id="MobiDB-lite"/>
    </source>
</evidence>
<keyword evidence="3" id="KW-1185">Reference proteome</keyword>
<feature type="region of interest" description="Disordered" evidence="1">
    <location>
        <begin position="343"/>
        <end position="403"/>
    </location>
</feature>
<accession>L8H8X6</accession>
<sequence>MEAPPAVKLELDEEDGEQIYGKESHADDVDSKASIEPEIGEDWADRGPLAARLRRRALYHLRVGPTTVLPLLLVLHDPRQIEAFKTPSAEDEDEVADDVECKRSSGEGSAQFLRALTMALRDVLMAYLVSSTNSRVWLSVPSVSSTSSSSSGGRRFFSVPGRSDVRFTYRFAPTTPRYAVMTKSSPSSGHKRRSLSSTSTSSTHHGDEDREHRAKKKPRQDDADDEEEKAKEKMDEFEERNEAEEEDGESSVGAVSGSEEQDGLASDGEEEEEDDEEEEEQDVVEEDDEEGLSEDELLERRRKKQMKQLADSYRGYSVTPHTLVVETLSAAQAATMDDVLEHAAATKSPPPAHKLSHYFGGSGNGNGGGRRQATGTGGKKSAGAATSKAKANTNSRPKKRLSN</sequence>
<evidence type="ECO:0000313" key="3">
    <source>
        <dbReference type="Proteomes" id="UP000011083"/>
    </source>
</evidence>
<feature type="compositionally biased region" description="Acidic residues" evidence="1">
    <location>
        <begin position="259"/>
        <end position="297"/>
    </location>
</feature>
<dbReference type="AlphaFoldDB" id="L8H8X6"/>
<evidence type="ECO:0000313" key="2">
    <source>
        <dbReference type="EMBL" id="ELR21672.1"/>
    </source>
</evidence>
<dbReference type="GeneID" id="14922581"/>
<feature type="compositionally biased region" description="Acidic residues" evidence="1">
    <location>
        <begin position="235"/>
        <end position="249"/>
    </location>
</feature>
<gene>
    <name evidence="2" type="ORF">ACA1_230790</name>
</gene>
<dbReference type="VEuPathDB" id="AmoebaDB:ACA1_230790"/>
<feature type="region of interest" description="Disordered" evidence="1">
    <location>
        <begin position="179"/>
        <end position="311"/>
    </location>
</feature>